<feature type="transmembrane region" description="Helical" evidence="1">
    <location>
        <begin position="63"/>
        <end position="87"/>
    </location>
</feature>
<comment type="caution">
    <text evidence="2">The sequence shown here is derived from an EMBL/GenBank/DDBJ whole genome shotgun (WGS) entry which is preliminary data.</text>
</comment>
<evidence type="ECO:0000256" key="1">
    <source>
        <dbReference type="SAM" id="Phobius"/>
    </source>
</evidence>
<reference evidence="2 3" key="1">
    <citation type="journal article" date="2019" name="Int. J. Syst. Evol. Microbiol.">
        <title>The Global Catalogue of Microorganisms (GCM) 10K type strain sequencing project: providing services to taxonomists for standard genome sequencing and annotation.</title>
        <authorList>
            <consortium name="The Broad Institute Genomics Platform"/>
            <consortium name="The Broad Institute Genome Sequencing Center for Infectious Disease"/>
            <person name="Wu L."/>
            <person name="Ma J."/>
        </authorList>
    </citation>
    <scope>NUCLEOTIDE SEQUENCE [LARGE SCALE GENOMIC DNA]</scope>
    <source>
        <strain evidence="2 3">JCM 13850</strain>
    </source>
</reference>
<evidence type="ECO:0000313" key="3">
    <source>
        <dbReference type="Proteomes" id="UP001501020"/>
    </source>
</evidence>
<feature type="transmembrane region" description="Helical" evidence="1">
    <location>
        <begin position="142"/>
        <end position="164"/>
    </location>
</feature>
<dbReference type="EMBL" id="BAAAMR010000003">
    <property type="protein sequence ID" value="GAA2121169.1"/>
    <property type="molecule type" value="Genomic_DNA"/>
</dbReference>
<name>A0ABN2Y446_9ACTN</name>
<evidence type="ECO:0000313" key="2">
    <source>
        <dbReference type="EMBL" id="GAA2121169.1"/>
    </source>
</evidence>
<dbReference type="RefSeq" id="WP_344261196.1">
    <property type="nucleotide sequence ID" value="NZ_BAAAMR010000003.1"/>
</dbReference>
<keyword evidence="1" id="KW-0472">Membrane</keyword>
<protein>
    <recommendedName>
        <fullName evidence="4">DUF4386 family protein</fullName>
    </recommendedName>
</protein>
<feature type="transmembrane region" description="Helical" evidence="1">
    <location>
        <begin position="21"/>
        <end position="43"/>
    </location>
</feature>
<keyword evidence="1" id="KW-0812">Transmembrane</keyword>
<keyword evidence="1" id="KW-1133">Transmembrane helix</keyword>
<evidence type="ECO:0008006" key="4">
    <source>
        <dbReference type="Google" id="ProtNLM"/>
    </source>
</evidence>
<dbReference type="Proteomes" id="UP001501020">
    <property type="component" value="Unassembled WGS sequence"/>
</dbReference>
<sequence>MNTLSATTAGTAPRTGRPMGSLLAAISLVLGPALIALALATLPDLWNGALPDHHVIDTRHGQAMLSFNLAAASFPFMFGSAAALAVAARRSRRLAGTGLACSFLGLTAMLANAMLSMPLVLMNGIADQGGLDRLATRLDSPPLAPLALFPLYFAGAILLAVALWRSGAVSGWAAIAIGVGGMFPVAMVTGVGALALPIAAVRIAGSVPLIKRLLTTRDV</sequence>
<proteinExistence type="predicted"/>
<organism evidence="2 3">
    <name type="scientific">Actinomadura napierensis</name>
    <dbReference type="NCBI Taxonomy" id="267854"/>
    <lineage>
        <taxon>Bacteria</taxon>
        <taxon>Bacillati</taxon>
        <taxon>Actinomycetota</taxon>
        <taxon>Actinomycetes</taxon>
        <taxon>Streptosporangiales</taxon>
        <taxon>Thermomonosporaceae</taxon>
        <taxon>Actinomadura</taxon>
    </lineage>
</organism>
<accession>A0ABN2Y446</accession>
<feature type="transmembrane region" description="Helical" evidence="1">
    <location>
        <begin position="171"/>
        <end position="204"/>
    </location>
</feature>
<keyword evidence="3" id="KW-1185">Reference proteome</keyword>
<feature type="transmembrane region" description="Helical" evidence="1">
    <location>
        <begin position="99"/>
        <end position="122"/>
    </location>
</feature>
<gene>
    <name evidence="2" type="ORF">GCM10009727_06410</name>
</gene>